<evidence type="ECO:0000313" key="3">
    <source>
        <dbReference type="EMBL" id="MDR7302667.1"/>
    </source>
</evidence>
<dbReference type="Gene3D" id="2.40.30.10">
    <property type="entry name" value="Translation factors"/>
    <property type="match status" value="1"/>
</dbReference>
<dbReference type="GO" id="GO:0016491">
    <property type="term" value="F:oxidoreductase activity"/>
    <property type="evidence" value="ECO:0007669"/>
    <property type="project" value="InterPro"/>
</dbReference>
<dbReference type="Proteomes" id="UP001180845">
    <property type="component" value="Unassembled WGS sequence"/>
</dbReference>
<evidence type="ECO:0000259" key="2">
    <source>
        <dbReference type="PROSITE" id="PS51384"/>
    </source>
</evidence>
<sequence length="330" mass="36009">MTATYPSAATSTATVPAYRAFDVTVRSSARLSPHFIRLTFTGQDLDLFGDTCLDQRVKVVLPLSANSTAQCFVGADPFGHFPRSEDWYTRWRQLPQELRNPFRTYTVRAVRRHLNEVDVDFVSHGDTGVASAWVSRVREGDRCILVGPDRRGDSANVGVEWKPGGATTVFLAGDETAVPAISSILASLPAHACGQAFLEVPTADDVLPLHPPRGVDVTWLPRADIGKPDANHGKRLVTAVTTGLSLGPDRAMTETGCDHIGADDPGVRSASESRTLWETPDSGPDSGMFAWLAGEAQAITTLRRHLVRERGWDRRRIAFMGYWRADSLAA</sequence>
<dbReference type="InterPro" id="IPR039261">
    <property type="entry name" value="FNR_nucleotide-bd"/>
</dbReference>
<dbReference type="EMBL" id="JAVDXW010000001">
    <property type="protein sequence ID" value="MDR7302667.1"/>
    <property type="molecule type" value="Genomic_DNA"/>
</dbReference>
<dbReference type="AlphaFoldDB" id="A0AAE4CP23"/>
<gene>
    <name evidence="3" type="ORF">JOF55_002848</name>
</gene>
<name>A0AAE4CP23_9ACTN</name>
<keyword evidence="4" id="KW-1185">Reference proteome</keyword>
<feature type="region of interest" description="Disordered" evidence="1">
    <location>
        <begin position="261"/>
        <end position="282"/>
    </location>
</feature>
<dbReference type="SUPFAM" id="SSF63380">
    <property type="entry name" value="Riboflavin synthase domain-like"/>
    <property type="match status" value="1"/>
</dbReference>
<feature type="domain" description="FAD-binding FR-type" evidence="2">
    <location>
        <begin position="18"/>
        <end position="170"/>
    </location>
</feature>
<dbReference type="InterPro" id="IPR017938">
    <property type="entry name" value="Riboflavin_synthase-like_b-brl"/>
</dbReference>
<dbReference type="Pfam" id="PF04954">
    <property type="entry name" value="SIP"/>
    <property type="match status" value="1"/>
</dbReference>
<dbReference type="CDD" id="cd06193">
    <property type="entry name" value="siderophore_interacting"/>
    <property type="match status" value="1"/>
</dbReference>
<dbReference type="InterPro" id="IPR017927">
    <property type="entry name" value="FAD-bd_FR_type"/>
</dbReference>
<dbReference type="PANTHER" id="PTHR30157:SF0">
    <property type="entry name" value="NADPH-DEPENDENT FERRIC-CHELATE REDUCTASE"/>
    <property type="match status" value="1"/>
</dbReference>
<dbReference type="PANTHER" id="PTHR30157">
    <property type="entry name" value="FERRIC REDUCTASE, NADPH-DEPENDENT"/>
    <property type="match status" value="1"/>
</dbReference>
<evidence type="ECO:0000313" key="4">
    <source>
        <dbReference type="Proteomes" id="UP001180845"/>
    </source>
</evidence>
<evidence type="ECO:0000256" key="1">
    <source>
        <dbReference type="SAM" id="MobiDB-lite"/>
    </source>
</evidence>
<dbReference type="InterPro" id="IPR013113">
    <property type="entry name" value="SIP_FAD-bd"/>
</dbReference>
<dbReference type="RefSeq" id="WP_310274388.1">
    <property type="nucleotide sequence ID" value="NZ_JAVDXW010000001.1"/>
</dbReference>
<organism evidence="3 4">
    <name type="scientific">Haloactinomyces albus</name>
    <dbReference type="NCBI Taxonomy" id="1352928"/>
    <lineage>
        <taxon>Bacteria</taxon>
        <taxon>Bacillati</taxon>
        <taxon>Actinomycetota</taxon>
        <taxon>Actinomycetes</taxon>
        <taxon>Actinopolysporales</taxon>
        <taxon>Actinopolysporaceae</taxon>
        <taxon>Haloactinomyces</taxon>
    </lineage>
</organism>
<protein>
    <submittedName>
        <fullName evidence="3">NADPH-dependent ferric siderophore reductase</fullName>
    </submittedName>
</protein>
<proteinExistence type="predicted"/>
<dbReference type="PROSITE" id="PS51384">
    <property type="entry name" value="FAD_FR"/>
    <property type="match status" value="1"/>
</dbReference>
<dbReference type="Gene3D" id="3.40.50.80">
    <property type="entry name" value="Nucleotide-binding domain of ferredoxin-NADP reductase (FNR) module"/>
    <property type="match status" value="1"/>
</dbReference>
<reference evidence="3" key="1">
    <citation type="submission" date="2023-07" db="EMBL/GenBank/DDBJ databases">
        <title>Sequencing the genomes of 1000 actinobacteria strains.</title>
        <authorList>
            <person name="Klenk H.-P."/>
        </authorList>
    </citation>
    <scope>NUCLEOTIDE SEQUENCE</scope>
    <source>
        <strain evidence="3">DSM 45977</strain>
    </source>
</reference>
<comment type="caution">
    <text evidence="3">The sequence shown here is derived from an EMBL/GenBank/DDBJ whole genome shotgun (WGS) entry which is preliminary data.</text>
</comment>
<dbReference type="InterPro" id="IPR007037">
    <property type="entry name" value="SIP_rossman_dom"/>
</dbReference>
<dbReference type="InterPro" id="IPR039374">
    <property type="entry name" value="SIP_fam"/>
</dbReference>
<accession>A0AAE4CP23</accession>
<dbReference type="Pfam" id="PF08021">
    <property type="entry name" value="FAD_binding_9"/>
    <property type="match status" value="1"/>
</dbReference>